<comment type="caution">
    <text evidence="1">The sequence shown here is derived from an EMBL/GenBank/DDBJ whole genome shotgun (WGS) entry which is preliminary data.</text>
</comment>
<evidence type="ECO:0000313" key="1">
    <source>
        <dbReference type="EMBL" id="KAK2965290.1"/>
    </source>
</evidence>
<dbReference type="EMBL" id="JAVXUO010003227">
    <property type="protein sequence ID" value="KAK2965290.1"/>
    <property type="molecule type" value="Genomic_DNA"/>
</dbReference>
<dbReference type="Pfam" id="PF05553">
    <property type="entry name" value="DUF761"/>
    <property type="match status" value="1"/>
</dbReference>
<organism evidence="1 2">
    <name type="scientific">Escallonia rubra</name>
    <dbReference type="NCBI Taxonomy" id="112253"/>
    <lineage>
        <taxon>Eukaryota</taxon>
        <taxon>Viridiplantae</taxon>
        <taxon>Streptophyta</taxon>
        <taxon>Embryophyta</taxon>
        <taxon>Tracheophyta</taxon>
        <taxon>Spermatophyta</taxon>
        <taxon>Magnoliopsida</taxon>
        <taxon>eudicotyledons</taxon>
        <taxon>Gunneridae</taxon>
        <taxon>Pentapetalae</taxon>
        <taxon>asterids</taxon>
        <taxon>campanulids</taxon>
        <taxon>Escalloniales</taxon>
        <taxon>Escalloniaceae</taxon>
        <taxon>Escallonia</taxon>
    </lineage>
</organism>
<dbReference type="AlphaFoldDB" id="A0AA88QSJ6"/>
<accession>A0AA88QSJ6</accession>
<dbReference type="PANTHER" id="PTHR33265">
    <property type="entry name" value="AVR9/CF-9 RAPIDLY ELICITED PROTEIN-RELATED"/>
    <property type="match status" value="1"/>
</dbReference>
<proteinExistence type="predicted"/>
<name>A0AA88QSJ6_9ASTE</name>
<gene>
    <name evidence="1" type="ORF">RJ640_004159</name>
</gene>
<reference evidence="1" key="1">
    <citation type="submission" date="2022-12" db="EMBL/GenBank/DDBJ databases">
        <title>Draft genome assemblies for two species of Escallonia (Escalloniales).</title>
        <authorList>
            <person name="Chanderbali A."/>
            <person name="Dervinis C."/>
            <person name="Anghel I."/>
            <person name="Soltis D."/>
            <person name="Soltis P."/>
            <person name="Zapata F."/>
        </authorList>
    </citation>
    <scope>NUCLEOTIDE SEQUENCE</scope>
    <source>
        <strain evidence="1">UCBG92.1500</strain>
        <tissue evidence="1">Leaf</tissue>
    </source>
</reference>
<dbReference type="Proteomes" id="UP001187471">
    <property type="component" value="Unassembled WGS sequence"/>
</dbReference>
<evidence type="ECO:0008006" key="3">
    <source>
        <dbReference type="Google" id="ProtNLM"/>
    </source>
</evidence>
<evidence type="ECO:0000313" key="2">
    <source>
        <dbReference type="Proteomes" id="UP001187471"/>
    </source>
</evidence>
<keyword evidence="2" id="KW-1185">Reference proteome</keyword>
<dbReference type="PANTHER" id="PTHR33265:SF26">
    <property type="entry name" value="OS06G0554600 PROTEIN"/>
    <property type="match status" value="1"/>
</dbReference>
<protein>
    <recommendedName>
        <fullName evidence="3">Avr9/Cf-9 rapidly elicited protein 146</fullName>
    </recommendedName>
</protein>
<dbReference type="InterPro" id="IPR008480">
    <property type="entry name" value="DUF761_pln"/>
</dbReference>
<sequence>MEIETSQPMVAKKLWNLLKTMFYMLRNGISKSKLLVDLHMMMLKRGKIAGKAIANLRIYHHYAAFSCRANEMSFVTPGEYEFSCSNSPAYLSFFSKHKSHHQPQDINVAKQVLEMLSNYDKVEASPVTLPGFGRTPRVRQLRVTDSPFPVKDAEEDAQVDKAAEEFIKRFYKQLKQQKRTAALESPSPYHMWAR</sequence>